<evidence type="ECO:0000259" key="1">
    <source>
        <dbReference type="Pfam" id="PF08241"/>
    </source>
</evidence>
<accession>F8FG76</accession>
<dbReference type="SUPFAM" id="SSF53335">
    <property type="entry name" value="S-adenosyl-L-methionine-dependent methyltransferases"/>
    <property type="match status" value="1"/>
</dbReference>
<reference evidence="3" key="1">
    <citation type="submission" date="2011-06" db="EMBL/GenBank/DDBJ databases">
        <title>Complete genome sequence of Paenibacillus mucilaginosus KNP414.</title>
        <authorList>
            <person name="Wang J."/>
            <person name="Hu S."/>
            <person name="Hu X."/>
            <person name="Zhang B."/>
            <person name="Dong D."/>
            <person name="Zhang S."/>
            <person name="Zhao K."/>
            <person name="Wu D."/>
        </authorList>
    </citation>
    <scope>NUCLEOTIDE SEQUENCE [LARGE SCALE GENOMIC DNA]</scope>
    <source>
        <strain evidence="3">KNP414</strain>
    </source>
</reference>
<dbReference type="InterPro" id="IPR029063">
    <property type="entry name" value="SAM-dependent_MTases_sf"/>
</dbReference>
<dbReference type="CDD" id="cd02440">
    <property type="entry name" value="AdoMet_MTases"/>
    <property type="match status" value="1"/>
</dbReference>
<dbReference type="RefSeq" id="WP_013919049.1">
    <property type="nucleotide sequence ID" value="NC_015690.1"/>
</dbReference>
<dbReference type="EMBL" id="CP002869">
    <property type="protein sequence ID" value="AEI43896.1"/>
    <property type="molecule type" value="Genomic_DNA"/>
</dbReference>
<dbReference type="HOGENOM" id="CLU_996931_0_0_9"/>
<name>F8FG76_PAEMK</name>
<keyword evidence="2" id="KW-0489">Methyltransferase</keyword>
<dbReference type="GO" id="GO:0032259">
    <property type="term" value="P:methylation"/>
    <property type="evidence" value="ECO:0007669"/>
    <property type="project" value="UniProtKB-KW"/>
</dbReference>
<evidence type="ECO:0000313" key="3">
    <source>
        <dbReference type="Proteomes" id="UP000006620"/>
    </source>
</evidence>
<proteinExistence type="predicted"/>
<dbReference type="Pfam" id="PF08241">
    <property type="entry name" value="Methyltransf_11"/>
    <property type="match status" value="1"/>
</dbReference>
<reference evidence="2 3" key="2">
    <citation type="journal article" date="2013" name="Genome Announc.">
        <title>Genome Sequence of Growth-Improving Paenibacillus mucilaginosus Strain KNP414.</title>
        <authorList>
            <person name="Lu J.J."/>
            <person name="Wang J.F."/>
            <person name="Hu X.F."/>
        </authorList>
    </citation>
    <scope>NUCLEOTIDE SEQUENCE [LARGE SCALE GENOMIC DNA]</scope>
    <source>
        <strain evidence="2 3">KNP414</strain>
    </source>
</reference>
<sequence length="279" mass="30285">MEQIAASNREGWSKHAYRAWVRGKGSPQAMARELQADPWRKLAPLRSVLGDPGGCRVANLLGSNGKAAVSLSLLGADVNVVDLSPDNARYALELAEAAGVRIRYVVADVMNLPEGEAPRDCDLVIMELGILHWFADLKRFFQVAAAMLKPGGRLIVRDFHPVHRQLLRWKDGGMTADGDYFDESLRAGAVPYAAFLTEAERAEVPEVYTRGWTMGDIVTAVAEAGLIIRSLKEEKGPAQRWVFPAEAPAGIEERVPGIYTLAADRPGLSILSGKGGVVQ</sequence>
<dbReference type="InterPro" id="IPR013216">
    <property type="entry name" value="Methyltransf_11"/>
</dbReference>
<organism evidence="2 3">
    <name type="scientific">Paenibacillus mucilaginosus (strain KNP414)</name>
    <dbReference type="NCBI Taxonomy" id="1036673"/>
    <lineage>
        <taxon>Bacteria</taxon>
        <taxon>Bacillati</taxon>
        <taxon>Bacillota</taxon>
        <taxon>Bacilli</taxon>
        <taxon>Bacillales</taxon>
        <taxon>Paenibacillaceae</taxon>
        <taxon>Paenibacillus</taxon>
    </lineage>
</organism>
<feature type="domain" description="Methyltransferase type 11" evidence="1">
    <location>
        <begin position="64"/>
        <end position="156"/>
    </location>
</feature>
<gene>
    <name evidence="2" type="ordered locus">KNP414_05372</name>
</gene>
<dbReference type="PATRIC" id="fig|1036673.3.peg.4980"/>
<dbReference type="KEGG" id="pms:KNP414_05372"/>
<dbReference type="Gene3D" id="3.40.50.150">
    <property type="entry name" value="Vaccinia Virus protein VP39"/>
    <property type="match status" value="1"/>
</dbReference>
<dbReference type="AlphaFoldDB" id="F8FG76"/>
<keyword evidence="2" id="KW-0808">Transferase</keyword>
<protein>
    <submittedName>
        <fullName evidence="2">SAM-dependent methyltransferase</fullName>
    </submittedName>
</protein>
<dbReference type="Proteomes" id="UP000006620">
    <property type="component" value="Chromosome"/>
</dbReference>
<dbReference type="GO" id="GO:0008757">
    <property type="term" value="F:S-adenosylmethionine-dependent methyltransferase activity"/>
    <property type="evidence" value="ECO:0007669"/>
    <property type="project" value="InterPro"/>
</dbReference>
<evidence type="ECO:0000313" key="2">
    <source>
        <dbReference type="EMBL" id="AEI43896.1"/>
    </source>
</evidence>